<dbReference type="PANTHER" id="PTHR16253:SF0">
    <property type="entry name" value="TETRATRICOPEPTIDE REPEAT PROTEIN 22"/>
    <property type="match status" value="1"/>
</dbReference>
<gene>
    <name evidence="4" type="primary">LOC111105420</name>
</gene>
<keyword evidence="1" id="KW-1133">Transmembrane helix</keyword>
<dbReference type="SUPFAM" id="SSF52200">
    <property type="entry name" value="Toll/Interleukin receptor TIR domain"/>
    <property type="match status" value="1"/>
</dbReference>
<name>A0A8B8AVV5_CRAVI</name>
<dbReference type="SMART" id="SM00255">
    <property type="entry name" value="TIR"/>
    <property type="match status" value="1"/>
</dbReference>
<dbReference type="InterPro" id="IPR042342">
    <property type="entry name" value="TTC22"/>
</dbReference>
<dbReference type="GeneID" id="111105420"/>
<dbReference type="OrthoDB" id="9982425at2759"/>
<dbReference type="Proteomes" id="UP000694844">
    <property type="component" value="Chromosome 7"/>
</dbReference>
<feature type="transmembrane region" description="Helical" evidence="1">
    <location>
        <begin position="349"/>
        <end position="368"/>
    </location>
</feature>
<reference evidence="4" key="1">
    <citation type="submission" date="2025-08" db="UniProtKB">
        <authorList>
            <consortium name="RefSeq"/>
        </authorList>
    </citation>
    <scope>IDENTIFICATION</scope>
    <source>
        <tissue evidence="4">Whole sample</tissue>
    </source>
</reference>
<dbReference type="RefSeq" id="XP_022295412.1">
    <property type="nucleotide sequence ID" value="XM_022439704.1"/>
</dbReference>
<keyword evidence="1" id="KW-0812">Transmembrane</keyword>
<dbReference type="PROSITE" id="PS50104">
    <property type="entry name" value="TIR"/>
    <property type="match status" value="1"/>
</dbReference>
<dbReference type="GO" id="GO:0007165">
    <property type="term" value="P:signal transduction"/>
    <property type="evidence" value="ECO:0007669"/>
    <property type="project" value="InterPro"/>
</dbReference>
<dbReference type="AlphaFoldDB" id="A0A8B8AVV5"/>
<protein>
    <submittedName>
        <fullName evidence="4">Uncharacterized protein LOC111105420 isoform X1</fullName>
    </submittedName>
</protein>
<sequence length="370" mass="42246">MAKFLKNSRYGAKEENIPLLLSEDLIADLDETDFSVLVQQDCVDNLPSRSTKHLPPGKEYHLFVSYSSEDRIDANSIRESLEERFQLKCLYYERDFRIGKLIDENITEGLQKSMKVLILLSPFYLQSHYCVSEAREACKMSFTDDENLNVIPVVLKPLQKGMPPFLNSYVYIDAQKELDVAGKIYKAFNQPGCLDPLQMCKSGLSCNGTLLLQKVAKKSKCIEHGLSYRFLPIESYEETKISQHGVNPIECKLHYDSIIAEINKTLLFRNFPVFFTLKLRCLLLCTFCLAMSVIWIASLFLGVTTGSPLESKTYTAINIFLGIPLLFCIFICGCPIIYQCRIKVSICFLFYEILFNQLGFTLFCYSLPSP</sequence>
<dbReference type="Pfam" id="PF13676">
    <property type="entry name" value="TIR_2"/>
    <property type="match status" value="1"/>
</dbReference>
<dbReference type="PANTHER" id="PTHR16253">
    <property type="entry name" value="TETRATRICOPEPTIDE REPEAT PROTEIN 22"/>
    <property type="match status" value="1"/>
</dbReference>
<evidence type="ECO:0000259" key="2">
    <source>
        <dbReference type="PROSITE" id="PS50104"/>
    </source>
</evidence>
<organism evidence="3 4">
    <name type="scientific">Crassostrea virginica</name>
    <name type="common">Eastern oyster</name>
    <dbReference type="NCBI Taxonomy" id="6565"/>
    <lineage>
        <taxon>Eukaryota</taxon>
        <taxon>Metazoa</taxon>
        <taxon>Spiralia</taxon>
        <taxon>Lophotrochozoa</taxon>
        <taxon>Mollusca</taxon>
        <taxon>Bivalvia</taxon>
        <taxon>Autobranchia</taxon>
        <taxon>Pteriomorphia</taxon>
        <taxon>Ostreida</taxon>
        <taxon>Ostreoidea</taxon>
        <taxon>Ostreidae</taxon>
        <taxon>Crassostrea</taxon>
    </lineage>
</organism>
<feature type="transmembrane region" description="Helical" evidence="1">
    <location>
        <begin position="315"/>
        <end position="337"/>
    </location>
</feature>
<dbReference type="InterPro" id="IPR000157">
    <property type="entry name" value="TIR_dom"/>
</dbReference>
<dbReference type="KEGG" id="cvn:111105420"/>
<feature type="transmembrane region" description="Helical" evidence="1">
    <location>
        <begin position="281"/>
        <end position="303"/>
    </location>
</feature>
<accession>A0A8B8AVV5</accession>
<keyword evidence="1" id="KW-0472">Membrane</keyword>
<evidence type="ECO:0000313" key="4">
    <source>
        <dbReference type="RefSeq" id="XP_022295412.1"/>
    </source>
</evidence>
<keyword evidence="3" id="KW-1185">Reference proteome</keyword>
<evidence type="ECO:0000313" key="3">
    <source>
        <dbReference type="Proteomes" id="UP000694844"/>
    </source>
</evidence>
<dbReference type="Gene3D" id="3.40.50.10140">
    <property type="entry name" value="Toll/interleukin-1 receptor homology (TIR) domain"/>
    <property type="match status" value="1"/>
</dbReference>
<evidence type="ECO:0000256" key="1">
    <source>
        <dbReference type="SAM" id="Phobius"/>
    </source>
</evidence>
<feature type="domain" description="TIR" evidence="2">
    <location>
        <begin position="58"/>
        <end position="188"/>
    </location>
</feature>
<proteinExistence type="predicted"/>
<dbReference type="InterPro" id="IPR035897">
    <property type="entry name" value="Toll_tir_struct_dom_sf"/>
</dbReference>